<dbReference type="AlphaFoldDB" id="A0ABD1GQ57"/>
<sequence length="105" mass="12115">MQLNVWGRNYIPVAREEEKVTNLSPYSLLSSSRHGQPPPPDFCGRRCGSLRFPARFHGSVAAPQILFLISQFLLWEFWMWRMWNSKTGLGNGWIDSVASPRFHHG</sequence>
<gene>
    <name evidence="2" type="ORF">AAHA92_21985</name>
</gene>
<comment type="caution">
    <text evidence="2">The sequence shown here is derived from an EMBL/GenBank/DDBJ whole genome shotgun (WGS) entry which is preliminary data.</text>
</comment>
<evidence type="ECO:0000313" key="2">
    <source>
        <dbReference type="EMBL" id="KAL1545238.1"/>
    </source>
</evidence>
<keyword evidence="1" id="KW-1133">Transmembrane helix</keyword>
<keyword evidence="3" id="KW-1185">Reference proteome</keyword>
<dbReference type="Proteomes" id="UP001567538">
    <property type="component" value="Unassembled WGS sequence"/>
</dbReference>
<name>A0ABD1GQ57_SALDI</name>
<accession>A0ABD1GQ57</accession>
<proteinExistence type="predicted"/>
<keyword evidence="1" id="KW-0812">Transmembrane</keyword>
<organism evidence="2 3">
    <name type="scientific">Salvia divinorum</name>
    <name type="common">Maria pastora</name>
    <name type="synonym">Diviner's sage</name>
    <dbReference type="NCBI Taxonomy" id="28513"/>
    <lineage>
        <taxon>Eukaryota</taxon>
        <taxon>Viridiplantae</taxon>
        <taxon>Streptophyta</taxon>
        <taxon>Embryophyta</taxon>
        <taxon>Tracheophyta</taxon>
        <taxon>Spermatophyta</taxon>
        <taxon>Magnoliopsida</taxon>
        <taxon>eudicotyledons</taxon>
        <taxon>Gunneridae</taxon>
        <taxon>Pentapetalae</taxon>
        <taxon>asterids</taxon>
        <taxon>lamiids</taxon>
        <taxon>Lamiales</taxon>
        <taxon>Lamiaceae</taxon>
        <taxon>Nepetoideae</taxon>
        <taxon>Mentheae</taxon>
        <taxon>Salviinae</taxon>
        <taxon>Salvia</taxon>
        <taxon>Salvia subgen. Calosphace</taxon>
    </lineage>
</organism>
<reference evidence="2 3" key="1">
    <citation type="submission" date="2024-06" db="EMBL/GenBank/DDBJ databases">
        <title>A chromosome level genome sequence of Diviner's sage (Salvia divinorum).</title>
        <authorList>
            <person name="Ford S.A."/>
            <person name="Ro D.-K."/>
            <person name="Ness R.W."/>
            <person name="Phillips M.A."/>
        </authorList>
    </citation>
    <scope>NUCLEOTIDE SEQUENCE [LARGE SCALE GENOMIC DNA]</scope>
    <source>
        <strain evidence="2">SAF-2024a</strain>
        <tissue evidence="2">Leaf</tissue>
    </source>
</reference>
<protein>
    <submittedName>
        <fullName evidence="2">Uncharacterized protein</fullName>
    </submittedName>
</protein>
<keyword evidence="1" id="KW-0472">Membrane</keyword>
<dbReference type="EMBL" id="JBEAFC010000008">
    <property type="protein sequence ID" value="KAL1545238.1"/>
    <property type="molecule type" value="Genomic_DNA"/>
</dbReference>
<feature type="transmembrane region" description="Helical" evidence="1">
    <location>
        <begin position="60"/>
        <end position="78"/>
    </location>
</feature>
<evidence type="ECO:0000313" key="3">
    <source>
        <dbReference type="Proteomes" id="UP001567538"/>
    </source>
</evidence>
<evidence type="ECO:0000256" key="1">
    <source>
        <dbReference type="SAM" id="Phobius"/>
    </source>
</evidence>